<evidence type="ECO:0000313" key="2">
    <source>
        <dbReference type="EMBL" id="MDN5211744.1"/>
    </source>
</evidence>
<keyword evidence="3" id="KW-1185">Reference proteome</keyword>
<organism evidence="2 3">
    <name type="scientific">Agaribacillus aureus</name>
    <dbReference type="NCBI Taxonomy" id="3051825"/>
    <lineage>
        <taxon>Bacteria</taxon>
        <taxon>Pseudomonadati</taxon>
        <taxon>Bacteroidota</taxon>
        <taxon>Cytophagia</taxon>
        <taxon>Cytophagales</taxon>
        <taxon>Splendidivirgaceae</taxon>
        <taxon>Agaribacillus</taxon>
    </lineage>
</organism>
<dbReference type="RefSeq" id="WP_346757073.1">
    <property type="nucleotide sequence ID" value="NZ_JAUJEB010000001.1"/>
</dbReference>
<comment type="caution">
    <text evidence="2">The sequence shown here is derived from an EMBL/GenBank/DDBJ whole genome shotgun (WGS) entry which is preliminary data.</text>
</comment>
<dbReference type="Pfam" id="PF01182">
    <property type="entry name" value="Glucosamine_iso"/>
    <property type="match status" value="1"/>
</dbReference>
<dbReference type="CDD" id="cd01399">
    <property type="entry name" value="GlcN6P_deaminase"/>
    <property type="match status" value="1"/>
</dbReference>
<dbReference type="SUPFAM" id="SSF100950">
    <property type="entry name" value="NagB/RpiA/CoA transferase-like"/>
    <property type="match status" value="1"/>
</dbReference>
<dbReference type="PANTHER" id="PTHR11280">
    <property type="entry name" value="GLUCOSAMINE-6-PHOSPHATE ISOMERASE"/>
    <property type="match status" value="1"/>
</dbReference>
<evidence type="ECO:0000259" key="1">
    <source>
        <dbReference type="Pfam" id="PF01182"/>
    </source>
</evidence>
<dbReference type="EMBL" id="JAUJEB010000001">
    <property type="protein sequence ID" value="MDN5211744.1"/>
    <property type="molecule type" value="Genomic_DNA"/>
</dbReference>
<feature type="domain" description="Glucosamine/galactosamine-6-phosphate isomerase" evidence="1">
    <location>
        <begin position="8"/>
        <end position="229"/>
    </location>
</feature>
<dbReference type="InterPro" id="IPR004547">
    <property type="entry name" value="Glucosamine6P_isomerase"/>
</dbReference>
<dbReference type="Proteomes" id="UP001172083">
    <property type="component" value="Unassembled WGS sequence"/>
</dbReference>
<reference evidence="2" key="1">
    <citation type="submission" date="2023-06" db="EMBL/GenBank/DDBJ databases">
        <title>Genomic of Agaribacillus aureum.</title>
        <authorList>
            <person name="Wang G."/>
        </authorList>
    </citation>
    <scope>NUCLEOTIDE SEQUENCE</scope>
    <source>
        <strain evidence="2">BMA12</strain>
    </source>
</reference>
<name>A0ABT8L1W4_9BACT</name>
<accession>A0ABT8L1W4</accession>
<protein>
    <submittedName>
        <fullName evidence="2">Glucosamine-6-phosphate deaminase</fullName>
    </submittedName>
</protein>
<dbReference type="Gene3D" id="3.40.50.1360">
    <property type="match status" value="1"/>
</dbReference>
<proteinExistence type="predicted"/>
<dbReference type="PANTHER" id="PTHR11280:SF6">
    <property type="entry name" value="GLUCOSAMINE-6-PHOSPHATE ISOMERASE NAGB"/>
    <property type="match status" value="1"/>
</dbReference>
<gene>
    <name evidence="2" type="ORF">QQ020_06770</name>
</gene>
<dbReference type="InterPro" id="IPR006148">
    <property type="entry name" value="Glc/Gal-6P_isomerase"/>
</dbReference>
<sequence>MKVVISENKEVLGTRASAFSAKLIHETISQKGAANIVLATGSSQFEMLESLIKEDINWSLVTCFHLDEYIGLPMTHRASFRKYLKERFVDKVQPGAFYFINGEVDPLVECQRLGDLIARHPIDLAFVGIGENAHLAFNDPPADFETEEAFLEVVLDEDCRNQQFGEGWFEKPEEVPQRAISMSVKQILKAKNIVCSVPDSRKATAVKAVIEGPVTANVPASILQQHKNTAIFLDNQSSALLSTKQGVYEK</sequence>
<dbReference type="InterPro" id="IPR037171">
    <property type="entry name" value="NagB/RpiA_transferase-like"/>
</dbReference>
<evidence type="ECO:0000313" key="3">
    <source>
        <dbReference type="Proteomes" id="UP001172083"/>
    </source>
</evidence>